<dbReference type="EMBL" id="FUKI01000024">
    <property type="protein sequence ID" value="SJM89755.1"/>
    <property type="molecule type" value="Genomic_DNA"/>
</dbReference>
<proteinExistence type="predicted"/>
<reference evidence="2" key="1">
    <citation type="submission" date="2017-02" db="EMBL/GenBank/DDBJ databases">
        <authorList>
            <person name="Daims H."/>
        </authorList>
    </citation>
    <scope>NUCLEOTIDE SEQUENCE [LARGE SCALE GENOMIC DNA]</scope>
</reference>
<evidence type="ECO:0000313" key="2">
    <source>
        <dbReference type="Proteomes" id="UP000195667"/>
    </source>
</evidence>
<dbReference type="OrthoDB" id="5769605at2"/>
<dbReference type="AlphaFoldDB" id="A0A1R4H0L8"/>
<sequence>MKHLRPSAVVLAIGFTLSVGVMAETITKKQYKSLQSNLGTQYKVAKVRCKKMKGHDKKICLATIKGKKKVVKAQLDDTYNPNAQTWYKERIAKAEATYAVAIQVCDTKIGNDKEVCIKEAKAAQTQEESYAKAQLKTSKADATAIEKSSAAHKDAETDTRDANYAVAKQKCEALDGDAEDLCLKNAKIEFGEP</sequence>
<name>A0A1R4H0L8_9GAMM</name>
<dbReference type="Proteomes" id="UP000195667">
    <property type="component" value="Unassembled WGS sequence"/>
</dbReference>
<accession>A0A1R4H0L8</accession>
<keyword evidence="2" id="KW-1185">Reference proteome</keyword>
<organism evidence="1 2">
    <name type="scientific">Crenothrix polyspora</name>
    <dbReference type="NCBI Taxonomy" id="360316"/>
    <lineage>
        <taxon>Bacteria</taxon>
        <taxon>Pseudomonadati</taxon>
        <taxon>Pseudomonadota</taxon>
        <taxon>Gammaproteobacteria</taxon>
        <taxon>Methylococcales</taxon>
        <taxon>Crenotrichaceae</taxon>
        <taxon>Crenothrix</taxon>
    </lineage>
</organism>
<dbReference type="RefSeq" id="WP_087142258.1">
    <property type="nucleotide sequence ID" value="NZ_FUKI01000024.1"/>
</dbReference>
<gene>
    <name evidence="1" type="ORF">CRENPOLYSF1_120013</name>
</gene>
<evidence type="ECO:0000313" key="1">
    <source>
        <dbReference type="EMBL" id="SJM89755.1"/>
    </source>
</evidence>
<protein>
    <submittedName>
        <fullName evidence="1">Uncharacterized protein</fullName>
    </submittedName>
</protein>